<feature type="transmembrane region" description="Helical" evidence="2">
    <location>
        <begin position="374"/>
        <end position="393"/>
    </location>
</feature>
<keyword evidence="2" id="KW-1133">Transmembrane helix</keyword>
<gene>
    <name evidence="4" type="ORF">ETAA8_45320</name>
</gene>
<dbReference type="EMBL" id="CP036274">
    <property type="protein sequence ID" value="QDU29422.1"/>
    <property type="molecule type" value="Genomic_DNA"/>
</dbReference>
<keyword evidence="2" id="KW-0812">Transmembrane</keyword>
<dbReference type="Pfam" id="PF03401">
    <property type="entry name" value="TctC"/>
    <property type="match status" value="1"/>
</dbReference>
<reference evidence="4 5" key="1">
    <citation type="submission" date="2019-02" db="EMBL/GenBank/DDBJ databases">
        <title>Deep-cultivation of Planctomycetes and their phenomic and genomic characterization uncovers novel biology.</title>
        <authorList>
            <person name="Wiegand S."/>
            <person name="Jogler M."/>
            <person name="Boedeker C."/>
            <person name="Pinto D."/>
            <person name="Vollmers J."/>
            <person name="Rivas-Marin E."/>
            <person name="Kohn T."/>
            <person name="Peeters S.H."/>
            <person name="Heuer A."/>
            <person name="Rast P."/>
            <person name="Oberbeckmann S."/>
            <person name="Bunk B."/>
            <person name="Jeske O."/>
            <person name="Meyerdierks A."/>
            <person name="Storesund J.E."/>
            <person name="Kallscheuer N."/>
            <person name="Luecker S."/>
            <person name="Lage O.M."/>
            <person name="Pohl T."/>
            <person name="Merkel B.J."/>
            <person name="Hornburger P."/>
            <person name="Mueller R.-W."/>
            <person name="Bruemmer F."/>
            <person name="Labrenz M."/>
            <person name="Spormann A.M."/>
            <person name="Op den Camp H."/>
            <person name="Overmann J."/>
            <person name="Amann R."/>
            <person name="Jetten M.S.M."/>
            <person name="Mascher T."/>
            <person name="Medema M.H."/>
            <person name="Devos D.P."/>
            <person name="Kaster A.-K."/>
            <person name="Ovreas L."/>
            <person name="Rohde M."/>
            <person name="Galperin M.Y."/>
            <person name="Jogler C."/>
        </authorList>
    </citation>
    <scope>NUCLEOTIDE SEQUENCE [LARGE SCALE GENOMIC DNA]</scope>
    <source>
        <strain evidence="4 5">ETA_A8</strain>
    </source>
</reference>
<dbReference type="AlphaFoldDB" id="A0A517YGV5"/>
<dbReference type="PANTHER" id="PTHR42928:SF5">
    <property type="entry name" value="BLR1237 PROTEIN"/>
    <property type="match status" value="1"/>
</dbReference>
<keyword evidence="5" id="KW-1185">Reference proteome</keyword>
<evidence type="ECO:0000313" key="4">
    <source>
        <dbReference type="EMBL" id="QDU29422.1"/>
    </source>
</evidence>
<organism evidence="4 5">
    <name type="scientific">Anatilimnocola aggregata</name>
    <dbReference type="NCBI Taxonomy" id="2528021"/>
    <lineage>
        <taxon>Bacteria</taxon>
        <taxon>Pseudomonadati</taxon>
        <taxon>Planctomycetota</taxon>
        <taxon>Planctomycetia</taxon>
        <taxon>Pirellulales</taxon>
        <taxon>Pirellulaceae</taxon>
        <taxon>Anatilimnocola</taxon>
    </lineage>
</organism>
<dbReference type="PANTHER" id="PTHR42928">
    <property type="entry name" value="TRICARBOXYLATE-BINDING PROTEIN"/>
    <property type="match status" value="1"/>
</dbReference>
<dbReference type="KEGG" id="aagg:ETAA8_45320"/>
<dbReference type="SUPFAM" id="SSF53850">
    <property type="entry name" value="Periplasmic binding protein-like II"/>
    <property type="match status" value="1"/>
</dbReference>
<evidence type="ECO:0000256" key="1">
    <source>
        <dbReference type="ARBA" id="ARBA00006987"/>
    </source>
</evidence>
<feature type="domain" description="DUF1468" evidence="3">
    <location>
        <begin position="363"/>
        <end position="492"/>
    </location>
</feature>
<feature type="transmembrane region" description="Helical" evidence="2">
    <location>
        <begin position="465"/>
        <end position="485"/>
    </location>
</feature>
<accession>A0A517YGV5</accession>
<protein>
    <submittedName>
        <fullName evidence="4">Tripartite tricarboxylate transporter family receptor</fullName>
    </submittedName>
</protein>
<evidence type="ECO:0000256" key="2">
    <source>
        <dbReference type="SAM" id="Phobius"/>
    </source>
</evidence>
<dbReference type="Gene3D" id="3.40.190.10">
    <property type="entry name" value="Periplasmic binding protein-like II"/>
    <property type="match status" value="1"/>
</dbReference>
<comment type="similarity">
    <text evidence="1">Belongs to the UPF0065 (bug) family.</text>
</comment>
<keyword evidence="4" id="KW-0675">Receptor</keyword>
<evidence type="ECO:0000313" key="5">
    <source>
        <dbReference type="Proteomes" id="UP000315017"/>
    </source>
</evidence>
<name>A0A517YGV5_9BACT</name>
<dbReference type="InterPro" id="IPR005064">
    <property type="entry name" value="BUG"/>
</dbReference>
<keyword evidence="2" id="KW-0472">Membrane</keyword>
<dbReference type="CDD" id="cd07012">
    <property type="entry name" value="PBP2_Bug_TTT"/>
    <property type="match status" value="1"/>
</dbReference>
<dbReference type="Pfam" id="PF07331">
    <property type="entry name" value="TctB"/>
    <property type="match status" value="1"/>
</dbReference>
<dbReference type="Gene3D" id="3.40.190.150">
    <property type="entry name" value="Bordetella uptake gene, domain 1"/>
    <property type="match status" value="1"/>
</dbReference>
<feature type="transmembrane region" description="Helical" evidence="2">
    <location>
        <begin position="425"/>
        <end position="445"/>
    </location>
</feature>
<dbReference type="Proteomes" id="UP000315017">
    <property type="component" value="Chromosome"/>
</dbReference>
<evidence type="ECO:0000259" key="3">
    <source>
        <dbReference type="Pfam" id="PF07331"/>
    </source>
</evidence>
<dbReference type="InterPro" id="IPR042100">
    <property type="entry name" value="Bug_dom1"/>
</dbReference>
<proteinExistence type="inferred from homology"/>
<feature type="transmembrane region" description="Helical" evidence="2">
    <location>
        <begin position="49"/>
        <end position="67"/>
    </location>
</feature>
<dbReference type="InterPro" id="IPR009936">
    <property type="entry name" value="DUF1468"/>
</dbReference>
<sequence length="499" mass="54401">MPYAPSWLLDPCAAAYKGFDVYRFRRDLTSAVSLIVIVSRRGYTAAMRTLSLVITIALFYLAIWFTPVTAAEYPNRTIVVICPWAAGGGTDRVARFLADQLQRELGLPVVVQNQTGGSGASGHAAGARARPDGYTITMGTFELSTMRAMGISDLTYRDFQPLMQVNADPAAILVRSDASWQSLADLLSELRTRSGKVKMSGTSAGGAWDLARAGLFLHAKLPIDSVVWVPSQGSAPSLVELLGGHVDAVCCSIPEAQSQLDSGQIRVLHVMTRQSPMDGASWEAVGWRGLFLPLGTPDDVRAKLLSTIYRIVRSPAYAEFMATNGFGIAIRSGDDFTAFLEEQEQRWQPVVTAAGYAPVGGRPRVVTTSDPGPWFFPAALAGCLVVGCGIVIGRHVWPQNRSQPSGDVAAPLRSWRGFWCEPGQVSIVLMLGWLVIYLVAMPWLGFFVSTQIFASTLMVRLGQPWWRAVLLAAAMLLAVYALFVWQFRVVLPTSPWWNL</sequence>